<name>A0A9K3CWP8_9EUKA</name>
<dbReference type="AlphaFoldDB" id="A0A9K3CWP8"/>
<protein>
    <submittedName>
        <fullName evidence="1">Uncharacterized protein</fullName>
    </submittedName>
</protein>
<proteinExistence type="predicted"/>
<sequence length="90" mass="10785">MGLWRELAKRGVTARVYMCLDEDQVYDDEAGARALYTDLVDTVQAQYVNKLSEDIRRELWERADTLQCLPLNRYFEDVWCDVCYRRRVDK</sequence>
<dbReference type="Proteomes" id="UP000265618">
    <property type="component" value="Unassembled WGS sequence"/>
</dbReference>
<comment type="caution">
    <text evidence="1">The sequence shown here is derived from an EMBL/GenBank/DDBJ whole genome shotgun (WGS) entry which is preliminary data.</text>
</comment>
<evidence type="ECO:0000313" key="2">
    <source>
        <dbReference type="Proteomes" id="UP000265618"/>
    </source>
</evidence>
<gene>
    <name evidence="1" type="ORF">KIPB_006090</name>
</gene>
<evidence type="ECO:0000313" key="1">
    <source>
        <dbReference type="EMBL" id="GIQ84571.1"/>
    </source>
</evidence>
<keyword evidence="2" id="KW-1185">Reference proteome</keyword>
<dbReference type="EMBL" id="BDIP01001522">
    <property type="protein sequence ID" value="GIQ84571.1"/>
    <property type="molecule type" value="Genomic_DNA"/>
</dbReference>
<accession>A0A9K3CWP8</accession>
<reference evidence="1 2" key="1">
    <citation type="journal article" date="2018" name="PLoS ONE">
        <title>The draft genome of Kipferlia bialata reveals reductive genome evolution in fornicate parasites.</title>
        <authorList>
            <person name="Tanifuji G."/>
            <person name="Takabayashi S."/>
            <person name="Kume K."/>
            <person name="Takagi M."/>
            <person name="Nakayama T."/>
            <person name="Kamikawa R."/>
            <person name="Inagaki Y."/>
            <person name="Hashimoto T."/>
        </authorList>
    </citation>
    <scope>NUCLEOTIDE SEQUENCE [LARGE SCALE GENOMIC DNA]</scope>
    <source>
        <strain evidence="1">NY0173</strain>
    </source>
</reference>
<organism evidence="1 2">
    <name type="scientific">Kipferlia bialata</name>
    <dbReference type="NCBI Taxonomy" id="797122"/>
    <lineage>
        <taxon>Eukaryota</taxon>
        <taxon>Metamonada</taxon>
        <taxon>Carpediemonas-like organisms</taxon>
        <taxon>Kipferlia</taxon>
    </lineage>
</organism>